<sequence length="187" mass="22001">MPVLHSKPRWHLLPRFFFHPPFMILIILLIIILILINIPLFPMLVLTDGQTDQVLERFSLQNNNKFSILYIHSIHRTPVQEFYHVDKQLNIVLDKVIFESYGVGIPSEIENGEKFKIENGKFILDSIHRVFPYFDQRVGQVIANHKLLIQNKELPLSKLTVPGHWIRFEATKSNLVQWIKGRDRNES</sequence>
<keyword evidence="1" id="KW-1133">Transmembrane helix</keyword>
<keyword evidence="1" id="KW-0812">Transmembrane</keyword>
<dbReference type="AlphaFoldDB" id="A0A135L3I0"/>
<dbReference type="STRING" id="1413211.U473_05905"/>
<evidence type="ECO:0008006" key="4">
    <source>
        <dbReference type="Google" id="ProtNLM"/>
    </source>
</evidence>
<proteinExistence type="predicted"/>
<evidence type="ECO:0000313" key="3">
    <source>
        <dbReference type="Proteomes" id="UP000070352"/>
    </source>
</evidence>
<name>A0A135L3I0_9BACI</name>
<dbReference type="InterPro" id="IPR015001">
    <property type="entry name" value="DUF1850"/>
</dbReference>
<accession>A0A135L3I0</accession>
<dbReference type="RefSeq" id="WP_161937290.1">
    <property type="nucleotide sequence ID" value="NZ_LSKU01000001.1"/>
</dbReference>
<comment type="caution">
    <text evidence="2">The sequence shown here is derived from an EMBL/GenBank/DDBJ whole genome shotgun (WGS) entry which is preliminary data.</text>
</comment>
<evidence type="ECO:0000256" key="1">
    <source>
        <dbReference type="SAM" id="Phobius"/>
    </source>
</evidence>
<dbReference type="Pfam" id="PF08905">
    <property type="entry name" value="DUF1850"/>
    <property type="match status" value="1"/>
</dbReference>
<organism evidence="2 3">
    <name type="scientific">Tepidibacillus decaturensis</name>
    <dbReference type="NCBI Taxonomy" id="1413211"/>
    <lineage>
        <taxon>Bacteria</taxon>
        <taxon>Bacillati</taxon>
        <taxon>Bacillota</taxon>
        <taxon>Bacilli</taxon>
        <taxon>Bacillales</taxon>
        <taxon>Bacillaceae</taxon>
        <taxon>Tepidibacillus</taxon>
    </lineage>
</organism>
<keyword evidence="3" id="KW-1185">Reference proteome</keyword>
<dbReference type="Proteomes" id="UP000070352">
    <property type="component" value="Unassembled WGS sequence"/>
</dbReference>
<gene>
    <name evidence="2" type="ORF">U473_05905</name>
</gene>
<reference evidence="2 3" key="1">
    <citation type="submission" date="2016-02" db="EMBL/GenBank/DDBJ databases">
        <title>Draft Genome for Tepidibacillus decaturensis nov. sp. Strain Z9, an Anaerobic, Moderately Thermophilic and Heterotrophic Bacterium from Deep Subsurface of the Illinois Basin, USA.</title>
        <authorList>
            <person name="Dong Y."/>
            <person name="Chang J.Y."/>
            <person name="Sanford R."/>
            <person name="Fouke B.W."/>
        </authorList>
    </citation>
    <scope>NUCLEOTIDE SEQUENCE [LARGE SCALE GENOMIC DNA]</scope>
    <source>
        <strain evidence="2 3">Z9</strain>
    </source>
</reference>
<dbReference type="OrthoDB" id="4304at2"/>
<protein>
    <recommendedName>
        <fullName evidence="4">RocC</fullName>
    </recommendedName>
</protein>
<evidence type="ECO:0000313" key="2">
    <source>
        <dbReference type="EMBL" id="KXG43598.1"/>
    </source>
</evidence>
<dbReference type="EMBL" id="LSKU01000001">
    <property type="protein sequence ID" value="KXG43598.1"/>
    <property type="molecule type" value="Genomic_DNA"/>
</dbReference>
<keyword evidence="1" id="KW-0472">Membrane</keyword>
<feature type="transmembrane region" description="Helical" evidence="1">
    <location>
        <begin position="20"/>
        <end position="41"/>
    </location>
</feature>